<feature type="domain" description="7,8-dihydro-6-hydroxymethylpterin-pyrophosphokinase" evidence="8">
    <location>
        <begin position="3"/>
        <end position="84"/>
    </location>
</feature>
<dbReference type="UniPathway" id="UPA00077">
    <property type="reaction ID" value="UER00155"/>
</dbReference>
<evidence type="ECO:0000256" key="5">
    <source>
        <dbReference type="ARBA" id="ARBA00022777"/>
    </source>
</evidence>
<sequence>MEGNDFYNLVVRFKTNLGIKAIESKLREIEYHFGRKRDQLPHTPRTLDIDLLLFGNLISEKHNVPRGDITNYSFVLKPLYDIEPDLIHPTAGEKVSILWKKFDKSMQSIQSLE</sequence>
<protein>
    <recommendedName>
        <fullName evidence="2">2-amino-4-hydroxy-6-hydroxymethyldihydropteridine diphosphokinase</fullName>
        <ecNumber evidence="2">2.7.6.3</ecNumber>
    </recommendedName>
</protein>
<dbReference type="PANTHER" id="PTHR43071">
    <property type="entry name" value="2-AMINO-4-HYDROXY-6-HYDROXYMETHYLDIHYDROPTERIDINE PYROPHOSPHOKINASE"/>
    <property type="match status" value="1"/>
</dbReference>
<evidence type="ECO:0000256" key="7">
    <source>
        <dbReference type="ARBA" id="ARBA00022909"/>
    </source>
</evidence>
<dbReference type="NCBIfam" id="TIGR01498">
    <property type="entry name" value="folK"/>
    <property type="match status" value="1"/>
</dbReference>
<reference evidence="9" key="1">
    <citation type="submission" date="2018-05" db="EMBL/GenBank/DDBJ databases">
        <authorList>
            <person name="Lanie J.A."/>
            <person name="Ng W.-L."/>
            <person name="Kazmierczak K.M."/>
            <person name="Andrzejewski T.M."/>
            <person name="Davidsen T.M."/>
            <person name="Wayne K.J."/>
            <person name="Tettelin H."/>
            <person name="Glass J.I."/>
            <person name="Rusch D."/>
            <person name="Podicherti R."/>
            <person name="Tsui H.-C.T."/>
            <person name="Winkler M.E."/>
        </authorList>
    </citation>
    <scope>NUCLEOTIDE SEQUENCE</scope>
</reference>
<dbReference type="EMBL" id="UINC01177130">
    <property type="protein sequence ID" value="SVD84592.1"/>
    <property type="molecule type" value="Genomic_DNA"/>
</dbReference>
<name>A0A382YMV1_9ZZZZ</name>
<keyword evidence="7" id="KW-0289">Folate biosynthesis</keyword>
<evidence type="ECO:0000256" key="1">
    <source>
        <dbReference type="ARBA" id="ARBA00005051"/>
    </source>
</evidence>
<evidence type="ECO:0000256" key="3">
    <source>
        <dbReference type="ARBA" id="ARBA00022679"/>
    </source>
</evidence>
<dbReference type="GO" id="GO:0003848">
    <property type="term" value="F:2-amino-4-hydroxy-6-hydroxymethyldihydropteridine diphosphokinase activity"/>
    <property type="evidence" value="ECO:0007669"/>
    <property type="project" value="UniProtKB-EC"/>
</dbReference>
<evidence type="ECO:0000313" key="9">
    <source>
        <dbReference type="EMBL" id="SVD84592.1"/>
    </source>
</evidence>
<evidence type="ECO:0000256" key="2">
    <source>
        <dbReference type="ARBA" id="ARBA00013253"/>
    </source>
</evidence>
<dbReference type="SUPFAM" id="SSF55083">
    <property type="entry name" value="6-hydroxymethyl-7,8-dihydropterin pyrophosphokinase, HPPK"/>
    <property type="match status" value="1"/>
</dbReference>
<feature type="non-terminal residue" evidence="9">
    <location>
        <position position="113"/>
    </location>
</feature>
<dbReference type="Gene3D" id="3.30.70.560">
    <property type="entry name" value="7,8-Dihydro-6-hydroxymethylpterin-pyrophosphokinase HPPK"/>
    <property type="match status" value="1"/>
</dbReference>
<comment type="pathway">
    <text evidence="1">Cofactor biosynthesis; tetrahydrofolate biosynthesis; 2-amino-4-hydroxy-6-hydroxymethyl-7,8-dihydropteridine diphosphate from 7,8-dihydroneopterin triphosphate: step 4/4.</text>
</comment>
<dbReference type="GO" id="GO:0046654">
    <property type="term" value="P:tetrahydrofolate biosynthetic process"/>
    <property type="evidence" value="ECO:0007669"/>
    <property type="project" value="UniProtKB-UniPathway"/>
</dbReference>
<keyword evidence="5" id="KW-0418">Kinase</keyword>
<dbReference type="GO" id="GO:0005524">
    <property type="term" value="F:ATP binding"/>
    <property type="evidence" value="ECO:0007669"/>
    <property type="project" value="UniProtKB-KW"/>
</dbReference>
<dbReference type="GO" id="GO:0016301">
    <property type="term" value="F:kinase activity"/>
    <property type="evidence" value="ECO:0007669"/>
    <property type="project" value="UniProtKB-KW"/>
</dbReference>
<proteinExistence type="predicted"/>
<keyword evidence="3" id="KW-0808">Transferase</keyword>
<dbReference type="InterPro" id="IPR000550">
    <property type="entry name" value="Hppk"/>
</dbReference>
<keyword evidence="4" id="KW-0547">Nucleotide-binding</keyword>
<accession>A0A382YMV1</accession>
<evidence type="ECO:0000259" key="8">
    <source>
        <dbReference type="Pfam" id="PF01288"/>
    </source>
</evidence>
<dbReference type="PANTHER" id="PTHR43071:SF2">
    <property type="entry name" value="2-AMINO-4-HYDROXY-6-HYDROXYMETHYLDIHYDROPTERIDINE PYROPHOSPHOKINASE"/>
    <property type="match status" value="1"/>
</dbReference>
<dbReference type="GO" id="GO:0046656">
    <property type="term" value="P:folic acid biosynthetic process"/>
    <property type="evidence" value="ECO:0007669"/>
    <property type="project" value="UniProtKB-KW"/>
</dbReference>
<dbReference type="Pfam" id="PF01288">
    <property type="entry name" value="HPPK"/>
    <property type="match status" value="1"/>
</dbReference>
<dbReference type="InterPro" id="IPR035907">
    <property type="entry name" value="Hppk_sf"/>
</dbReference>
<dbReference type="EC" id="2.7.6.3" evidence="2"/>
<keyword evidence="6" id="KW-0067">ATP-binding</keyword>
<gene>
    <name evidence="9" type="ORF">METZ01_LOCUS437446</name>
</gene>
<organism evidence="9">
    <name type="scientific">marine metagenome</name>
    <dbReference type="NCBI Taxonomy" id="408172"/>
    <lineage>
        <taxon>unclassified sequences</taxon>
        <taxon>metagenomes</taxon>
        <taxon>ecological metagenomes</taxon>
    </lineage>
</organism>
<evidence type="ECO:0000256" key="4">
    <source>
        <dbReference type="ARBA" id="ARBA00022741"/>
    </source>
</evidence>
<evidence type="ECO:0000256" key="6">
    <source>
        <dbReference type="ARBA" id="ARBA00022840"/>
    </source>
</evidence>
<dbReference type="AlphaFoldDB" id="A0A382YMV1"/>